<dbReference type="KEGG" id="cms:CMS0598"/>
<dbReference type="PROSITE" id="PS00138">
    <property type="entry name" value="SUBTILASE_SER"/>
    <property type="match status" value="1"/>
</dbReference>
<dbReference type="Proteomes" id="UP000001318">
    <property type="component" value="Chromosome"/>
</dbReference>
<dbReference type="Gene3D" id="3.40.50.200">
    <property type="entry name" value="Peptidase S8/S53 domain"/>
    <property type="match status" value="1"/>
</dbReference>
<dbReference type="GO" id="GO:0005975">
    <property type="term" value="P:carbohydrate metabolic process"/>
    <property type="evidence" value="ECO:0007669"/>
    <property type="project" value="UniProtKB-ARBA"/>
</dbReference>
<evidence type="ECO:0000256" key="3">
    <source>
        <dbReference type="ARBA" id="ARBA00022729"/>
    </source>
</evidence>
<evidence type="ECO:0000256" key="5">
    <source>
        <dbReference type="ARBA" id="ARBA00022825"/>
    </source>
</evidence>
<organism evidence="12 13">
    <name type="scientific">Clavibacter sepedonicus</name>
    <name type="common">Clavibacter michiganensis subsp. sepedonicus</name>
    <dbReference type="NCBI Taxonomy" id="31964"/>
    <lineage>
        <taxon>Bacteria</taxon>
        <taxon>Bacillati</taxon>
        <taxon>Actinomycetota</taxon>
        <taxon>Actinomycetes</taxon>
        <taxon>Micrococcales</taxon>
        <taxon>Microbacteriaceae</taxon>
        <taxon>Clavibacter</taxon>
    </lineage>
</organism>
<feature type="active site" description="Charge relay system" evidence="6">
    <location>
        <position position="194"/>
    </location>
</feature>
<dbReference type="CDD" id="cd02120">
    <property type="entry name" value="PA_subtilisin_like"/>
    <property type="match status" value="1"/>
</dbReference>
<evidence type="ECO:0000259" key="8">
    <source>
        <dbReference type="Pfam" id="PF00082"/>
    </source>
</evidence>
<dbReference type="InterPro" id="IPR013783">
    <property type="entry name" value="Ig-like_fold"/>
</dbReference>
<dbReference type="Pfam" id="PF02225">
    <property type="entry name" value="PA"/>
    <property type="match status" value="1"/>
</dbReference>
<keyword evidence="2 6" id="KW-0645">Protease</keyword>
<accession>B0RDS5</accession>
<keyword evidence="13" id="KW-1185">Reference proteome</keyword>
<dbReference type="PANTHER" id="PTHR10795">
    <property type="entry name" value="PROPROTEIN CONVERTASE SUBTILISIN/KEXIN"/>
    <property type="match status" value="1"/>
</dbReference>
<dbReference type="GO" id="GO:0006508">
    <property type="term" value="P:proteolysis"/>
    <property type="evidence" value="ECO:0007669"/>
    <property type="project" value="UniProtKB-KW"/>
</dbReference>
<dbReference type="RefSeq" id="WP_012298035.1">
    <property type="nucleotide sequence ID" value="NC_010407.1"/>
</dbReference>
<evidence type="ECO:0000256" key="2">
    <source>
        <dbReference type="ARBA" id="ARBA00022670"/>
    </source>
</evidence>
<dbReference type="Gene3D" id="2.60.40.2700">
    <property type="match status" value="1"/>
</dbReference>
<evidence type="ECO:0000259" key="11">
    <source>
        <dbReference type="Pfam" id="PF17766"/>
    </source>
</evidence>
<dbReference type="InterPro" id="IPR045051">
    <property type="entry name" value="SBT"/>
</dbReference>
<dbReference type="HOGENOM" id="CLU_000625_3_0_11"/>
<gene>
    <name evidence="12" type="ordered locus">CMS0598</name>
</gene>
<reference evidence="12 13" key="1">
    <citation type="journal article" date="2008" name="J. Bacteriol.">
        <title>Genome of the actinomycete plant pathogen Clavibacter michiganensis subsp. sepedonicus suggests recent niche adaptation.</title>
        <authorList>
            <person name="Bentley S.D."/>
            <person name="Corton C."/>
            <person name="Brown S.E."/>
            <person name="Barron A."/>
            <person name="Clark L."/>
            <person name="Doggett J."/>
            <person name="Harris B."/>
            <person name="Ormond D."/>
            <person name="Quail M.A."/>
            <person name="May G."/>
            <person name="Francis D."/>
            <person name="Knudson D."/>
            <person name="Parkhill J."/>
            <person name="Ishimaru C.A."/>
        </authorList>
    </citation>
    <scope>NUCLEOTIDE SEQUENCE [LARGE SCALE GENOMIC DNA]</scope>
    <source>
        <strain evidence="13">ATCC 33113 / DSM 20744 / JCM 9667 / LMG 2889 / ICMP 2535 / C-1</strain>
    </source>
</reference>
<dbReference type="InterPro" id="IPR023828">
    <property type="entry name" value="Peptidase_S8_Ser-AS"/>
</dbReference>
<feature type="domain" description="Inhibitor I9" evidence="10">
    <location>
        <begin position="58"/>
        <end position="157"/>
    </location>
</feature>
<feature type="domain" description="Peptidase S8/S53" evidence="8">
    <location>
        <begin position="185"/>
        <end position="662"/>
    </location>
</feature>
<evidence type="ECO:0000259" key="9">
    <source>
        <dbReference type="Pfam" id="PF02225"/>
    </source>
</evidence>
<dbReference type="InterPro" id="IPR037045">
    <property type="entry name" value="S8pro/Inhibitor_I9_sf"/>
</dbReference>
<keyword evidence="4 6" id="KW-0378">Hydrolase</keyword>
<protein>
    <submittedName>
        <fullName evidence="12">Secreted peptidase</fullName>
    </submittedName>
</protein>
<dbReference type="Gene3D" id="3.50.30.30">
    <property type="match status" value="1"/>
</dbReference>
<evidence type="ECO:0000313" key="13">
    <source>
        <dbReference type="Proteomes" id="UP000001318"/>
    </source>
</evidence>
<dbReference type="InterPro" id="IPR015500">
    <property type="entry name" value="Peptidase_S8_subtilisin-rel"/>
</dbReference>
<keyword evidence="5 6" id="KW-0720">Serine protease</keyword>
<dbReference type="AlphaFoldDB" id="B0RDS5"/>
<evidence type="ECO:0000256" key="4">
    <source>
        <dbReference type="ARBA" id="ARBA00022801"/>
    </source>
</evidence>
<dbReference type="PROSITE" id="PS00136">
    <property type="entry name" value="SUBTILASE_ASP"/>
    <property type="match status" value="1"/>
</dbReference>
<evidence type="ECO:0000256" key="1">
    <source>
        <dbReference type="ARBA" id="ARBA00011073"/>
    </source>
</evidence>
<keyword evidence="3" id="KW-0732">Signal</keyword>
<dbReference type="PROSITE" id="PS51892">
    <property type="entry name" value="SUBTILASE"/>
    <property type="match status" value="1"/>
</dbReference>
<evidence type="ECO:0000259" key="10">
    <source>
        <dbReference type="Pfam" id="PF05922"/>
    </source>
</evidence>
<dbReference type="InterPro" id="IPR003137">
    <property type="entry name" value="PA_domain"/>
</dbReference>
<dbReference type="STRING" id="31964.CMS0598"/>
<dbReference type="GeneID" id="301680929"/>
<dbReference type="Pfam" id="PF00082">
    <property type="entry name" value="Peptidase_S8"/>
    <property type="match status" value="1"/>
</dbReference>
<dbReference type="InterPro" id="IPR036852">
    <property type="entry name" value="Peptidase_S8/S53_dom_sf"/>
</dbReference>
<dbReference type="InterPro" id="IPR000209">
    <property type="entry name" value="Peptidase_S8/S53_dom"/>
</dbReference>
<dbReference type="InterPro" id="IPR010259">
    <property type="entry name" value="S8pro/Inhibitor_I9"/>
</dbReference>
<dbReference type="SUPFAM" id="SSF54897">
    <property type="entry name" value="Protease propeptides/inhibitors"/>
    <property type="match status" value="1"/>
</dbReference>
<comment type="similarity">
    <text evidence="1 6 7">Belongs to the peptidase S8 family.</text>
</comment>
<dbReference type="InterPro" id="IPR041469">
    <property type="entry name" value="Subtilisin-like_FN3"/>
</dbReference>
<proteinExistence type="inferred from homology"/>
<evidence type="ECO:0000256" key="6">
    <source>
        <dbReference type="PROSITE-ProRule" id="PRU01240"/>
    </source>
</evidence>
<feature type="domain" description="Subtilisin-like protease fibronectin type-III" evidence="11">
    <location>
        <begin position="705"/>
        <end position="799"/>
    </location>
</feature>
<dbReference type="Gene3D" id="2.60.40.2310">
    <property type="match status" value="1"/>
</dbReference>
<dbReference type="Gene3D" id="2.60.40.10">
    <property type="entry name" value="Immunoglobulins"/>
    <property type="match status" value="1"/>
</dbReference>
<feature type="active site" description="Charge relay system" evidence="6">
    <location>
        <position position="284"/>
    </location>
</feature>
<dbReference type="eggNOG" id="COG1404">
    <property type="taxonomic scope" value="Bacteria"/>
</dbReference>
<dbReference type="Pfam" id="PF05922">
    <property type="entry name" value="Inhibitor_I9"/>
    <property type="match status" value="1"/>
</dbReference>
<dbReference type="EMBL" id="AM849034">
    <property type="protein sequence ID" value="CAQ00718.1"/>
    <property type="molecule type" value="Genomic_DNA"/>
</dbReference>
<dbReference type="PRINTS" id="PR00723">
    <property type="entry name" value="SUBTILISIN"/>
</dbReference>
<dbReference type="SMR" id="B0RDS5"/>
<dbReference type="Pfam" id="PF17766">
    <property type="entry name" value="fn3_6"/>
    <property type="match status" value="1"/>
</dbReference>
<evidence type="ECO:0000256" key="7">
    <source>
        <dbReference type="RuleBase" id="RU003355"/>
    </source>
</evidence>
<sequence>MPIHRDPLMPDRRRRLRAGRPLAACALAFALVAAGTTTASAADTPTAAVPVGAGDGNYLVTLRDQPASAYDGTLDGLAPTRVEPGARLDAQSDAVQRYSDHLTQRQDSAADAAGVTPTNRYSLTVNGFSAKLTAAQVQELSHDRDVLSVEPDQALHTTSTPDSRFLGLEGDHGLWSKAGGVDAAGKGTVIGVLDTGIAPDNPSFAGKPLGSTPGADPYLDGSRIDFRKGDGTVFHGTCQTGDGFTADDCSTKIVGARAFEAGWAATGSPIGPQEKVSPLDTAGHGSHTTSTAAGDAGVTATTGAVQEAIAGIAPAARIAAYKVCWSGPDPEVETDDGCATSDIVAGIEQATSDGVDVINMSLGGAGKAEDTFQRALLGAADAGIFVAAAGGNSGPDAGTVSNTEPWITTVAASSVPDNYSGTVTLGDGASFSGASVTVGSTVSGPLVRAADSGVAGAASPELCGDGTLDPDKVRGRIVQCDRGVSARIDKSAEVERAGGIGMVLTNVKPDSEDLDAHSVPTVHLDVDSRQTIVDYAAKAGATATLTNGNTTGVTRPAPQVAGFSSRGAAEAVDGGDTIKPDITAPGVGILAAVSDKGGKPDFAADSGTSMASPHIAGFALVYLGVHPKASPAEVKSALMTTATDTVDAKGEPATDPFAQGAGQIAPDRFLQPGLFYPSGAKDWAAYAAATGLELPNPVAPVAPSQLNLPSIGVGKLLGSTTVTRTVTSLTAGTWTASVQGVPQADVKVTPARLTFTAPGQTKSFQVRITAKRGAPSDAWSTGSLTWTGSAGTVRSPIAVRPTAVVAPASVDGTGTSGKVDVSVDAGITGRIPLTTAGAARGELLSDGDSGHPGHSGSVTATDADGAEITVKAGEEALVLDVAPVDGASDFLLALEKVGKDDDDRKLISLQQTSSLSERIVVPAPEAGKYIVTVQASTLAGSATSVGYDLTRYDVQGTGGEGSFQVSPAQLPVTAGKKATYTASWSGLAAGNSYVGLVSYGGTAATTIVDVSTPAASAAPTATTAPAITGTPDVGRTLTASTGAWAPQGVTLATQWLSNGTPIAGATGSTFRVTSAVAGTALAVRVTATASDGQTGVATSPTVTARDAATVHLQATRPRGTASGTVHVQVSVTSAAKQAATGVVRVTVDGAEHDVPLDGSGTGCADITGVAPGTRTVQASYVGDNLVGGGTSRAQRILVR</sequence>
<dbReference type="InterPro" id="IPR023827">
    <property type="entry name" value="Peptidase_S8_Asp-AS"/>
</dbReference>
<feature type="active site" description="Charge relay system" evidence="6">
    <location>
        <position position="609"/>
    </location>
</feature>
<name>B0RDS5_CLASE</name>
<dbReference type="GO" id="GO:0004252">
    <property type="term" value="F:serine-type endopeptidase activity"/>
    <property type="evidence" value="ECO:0007669"/>
    <property type="project" value="UniProtKB-UniRule"/>
</dbReference>
<dbReference type="SUPFAM" id="SSF52743">
    <property type="entry name" value="Subtilisin-like"/>
    <property type="match status" value="1"/>
</dbReference>
<feature type="domain" description="PA" evidence="9">
    <location>
        <begin position="442"/>
        <end position="527"/>
    </location>
</feature>
<dbReference type="Gene3D" id="3.30.70.80">
    <property type="entry name" value="Peptidase S8 propeptide/proteinase inhibitor I9"/>
    <property type="match status" value="1"/>
</dbReference>
<dbReference type="OrthoDB" id="614750at2"/>
<evidence type="ECO:0000313" key="12">
    <source>
        <dbReference type="EMBL" id="CAQ00718.1"/>
    </source>
</evidence>